<keyword evidence="2" id="KW-1185">Reference proteome</keyword>
<accession>A0AAD6SC46</accession>
<gene>
    <name evidence="1" type="ORF">C8F04DRAFT_1192917</name>
</gene>
<proteinExistence type="predicted"/>
<evidence type="ECO:0000313" key="2">
    <source>
        <dbReference type="Proteomes" id="UP001218188"/>
    </source>
</evidence>
<reference evidence="1" key="1">
    <citation type="submission" date="2023-03" db="EMBL/GenBank/DDBJ databases">
        <title>Massive genome expansion in bonnet fungi (Mycena s.s.) driven by repeated elements and novel gene families across ecological guilds.</title>
        <authorList>
            <consortium name="Lawrence Berkeley National Laboratory"/>
            <person name="Harder C.B."/>
            <person name="Miyauchi S."/>
            <person name="Viragh M."/>
            <person name="Kuo A."/>
            <person name="Thoen E."/>
            <person name="Andreopoulos B."/>
            <person name="Lu D."/>
            <person name="Skrede I."/>
            <person name="Drula E."/>
            <person name="Henrissat B."/>
            <person name="Morin E."/>
            <person name="Kohler A."/>
            <person name="Barry K."/>
            <person name="LaButti K."/>
            <person name="Morin E."/>
            <person name="Salamov A."/>
            <person name="Lipzen A."/>
            <person name="Mereny Z."/>
            <person name="Hegedus B."/>
            <person name="Baldrian P."/>
            <person name="Stursova M."/>
            <person name="Weitz H."/>
            <person name="Taylor A."/>
            <person name="Grigoriev I.V."/>
            <person name="Nagy L.G."/>
            <person name="Martin F."/>
            <person name="Kauserud H."/>
        </authorList>
    </citation>
    <scope>NUCLEOTIDE SEQUENCE</scope>
    <source>
        <strain evidence="1">CBHHK200</strain>
    </source>
</reference>
<name>A0AAD6SC46_9AGAR</name>
<organism evidence="1 2">
    <name type="scientific">Mycena alexandri</name>
    <dbReference type="NCBI Taxonomy" id="1745969"/>
    <lineage>
        <taxon>Eukaryota</taxon>
        <taxon>Fungi</taxon>
        <taxon>Dikarya</taxon>
        <taxon>Basidiomycota</taxon>
        <taxon>Agaricomycotina</taxon>
        <taxon>Agaricomycetes</taxon>
        <taxon>Agaricomycetidae</taxon>
        <taxon>Agaricales</taxon>
        <taxon>Marasmiineae</taxon>
        <taxon>Mycenaceae</taxon>
        <taxon>Mycena</taxon>
    </lineage>
</organism>
<evidence type="ECO:0000313" key="1">
    <source>
        <dbReference type="EMBL" id="KAJ7023951.1"/>
    </source>
</evidence>
<dbReference type="AlphaFoldDB" id="A0AAD6SC46"/>
<comment type="caution">
    <text evidence="1">The sequence shown here is derived from an EMBL/GenBank/DDBJ whole genome shotgun (WGS) entry which is preliminary data.</text>
</comment>
<sequence>MGIGRLARGCFCFLGGCVYAGTERWRVPARNGAVYTGVSRTGRVRCAMGSSRRAGASAAVAGAWGWRQARGRTCLGPRWGGEEPPEPMFARGGGGVGAPLLGFARIARAGGDWSEMQAEAGERACRVYVASRRASTEAGAGSAQFSRVLGAGWSTWAARDVLPGVEGAYSVFAGGGCVTRRYMRCGVRTGVGGGSVLAHVRFVLGARDTVGLPWVPWMRTSGLAVEVENDEHPFDLKGWVVHVRG</sequence>
<dbReference type="Proteomes" id="UP001218188">
    <property type="component" value="Unassembled WGS sequence"/>
</dbReference>
<protein>
    <submittedName>
        <fullName evidence="1">Uncharacterized protein</fullName>
    </submittedName>
</protein>
<dbReference type="EMBL" id="JARJCM010000178">
    <property type="protein sequence ID" value="KAJ7023951.1"/>
    <property type="molecule type" value="Genomic_DNA"/>
</dbReference>